<keyword evidence="2" id="KW-0805">Transcription regulation</keyword>
<evidence type="ECO:0000256" key="1">
    <source>
        <dbReference type="ARBA" id="ARBA00022553"/>
    </source>
</evidence>
<dbReference type="InterPro" id="IPR058245">
    <property type="entry name" value="NreC/VraR/RcsB-like_REC"/>
</dbReference>
<evidence type="ECO:0000313" key="8">
    <source>
        <dbReference type="EMBL" id="MCY4728710.1"/>
    </source>
</evidence>
<feature type="modified residue" description="4-aspartylphosphate" evidence="5">
    <location>
        <position position="66"/>
    </location>
</feature>
<dbReference type="SMART" id="SM00421">
    <property type="entry name" value="HTH_LUXR"/>
    <property type="match status" value="1"/>
</dbReference>
<proteinExistence type="predicted"/>
<feature type="domain" description="Response regulatory" evidence="7">
    <location>
        <begin position="15"/>
        <end position="131"/>
    </location>
</feature>
<gene>
    <name evidence="8" type="ORF">NYO98_20690</name>
</gene>
<accession>A0ABT4CIA7</accession>
<organism evidence="8 9">
    <name type="scientific">Nocardioides pini</name>
    <dbReference type="NCBI Taxonomy" id="2975053"/>
    <lineage>
        <taxon>Bacteria</taxon>
        <taxon>Bacillati</taxon>
        <taxon>Actinomycetota</taxon>
        <taxon>Actinomycetes</taxon>
        <taxon>Propionibacteriales</taxon>
        <taxon>Nocardioidaceae</taxon>
        <taxon>Nocardioides</taxon>
    </lineage>
</organism>
<dbReference type="Pfam" id="PF00072">
    <property type="entry name" value="Response_reg"/>
    <property type="match status" value="1"/>
</dbReference>
<protein>
    <submittedName>
        <fullName evidence="8">Response regulator transcription factor</fullName>
    </submittedName>
</protein>
<keyword evidence="1 5" id="KW-0597">Phosphoprotein</keyword>
<dbReference type="SUPFAM" id="SSF46894">
    <property type="entry name" value="C-terminal effector domain of the bipartite response regulators"/>
    <property type="match status" value="1"/>
</dbReference>
<evidence type="ECO:0000259" key="7">
    <source>
        <dbReference type="PROSITE" id="PS50110"/>
    </source>
</evidence>
<dbReference type="InterPro" id="IPR000792">
    <property type="entry name" value="Tscrpt_reg_LuxR_C"/>
</dbReference>
<dbReference type="EMBL" id="JAPPUX010000007">
    <property type="protein sequence ID" value="MCY4728710.1"/>
    <property type="molecule type" value="Genomic_DNA"/>
</dbReference>
<dbReference type="InterPro" id="IPR039420">
    <property type="entry name" value="WalR-like"/>
</dbReference>
<dbReference type="Gene3D" id="3.40.50.2300">
    <property type="match status" value="1"/>
</dbReference>
<dbReference type="PANTHER" id="PTHR43214">
    <property type="entry name" value="TWO-COMPONENT RESPONSE REGULATOR"/>
    <property type="match status" value="1"/>
</dbReference>
<dbReference type="CDD" id="cd17535">
    <property type="entry name" value="REC_NarL-like"/>
    <property type="match status" value="1"/>
</dbReference>
<evidence type="ECO:0000256" key="4">
    <source>
        <dbReference type="ARBA" id="ARBA00023163"/>
    </source>
</evidence>
<dbReference type="RefSeq" id="WP_268113769.1">
    <property type="nucleotide sequence ID" value="NZ_JAPPUX010000007.1"/>
</dbReference>
<dbReference type="InterPro" id="IPR001789">
    <property type="entry name" value="Sig_transdc_resp-reg_receiver"/>
</dbReference>
<evidence type="ECO:0000256" key="2">
    <source>
        <dbReference type="ARBA" id="ARBA00023015"/>
    </source>
</evidence>
<keyword evidence="4" id="KW-0804">Transcription</keyword>
<dbReference type="CDD" id="cd06170">
    <property type="entry name" value="LuxR_C_like"/>
    <property type="match status" value="1"/>
</dbReference>
<dbReference type="InterPro" id="IPR011006">
    <property type="entry name" value="CheY-like_superfamily"/>
</dbReference>
<evidence type="ECO:0000256" key="5">
    <source>
        <dbReference type="PROSITE-ProRule" id="PRU00169"/>
    </source>
</evidence>
<keyword evidence="9" id="KW-1185">Reference proteome</keyword>
<dbReference type="PRINTS" id="PR00038">
    <property type="entry name" value="HTHLUXR"/>
</dbReference>
<dbReference type="SMART" id="SM00448">
    <property type="entry name" value="REC"/>
    <property type="match status" value="1"/>
</dbReference>
<dbReference type="Proteomes" id="UP001074726">
    <property type="component" value="Unassembled WGS sequence"/>
</dbReference>
<dbReference type="InterPro" id="IPR016032">
    <property type="entry name" value="Sig_transdc_resp-reg_C-effctor"/>
</dbReference>
<dbReference type="SUPFAM" id="SSF52172">
    <property type="entry name" value="CheY-like"/>
    <property type="match status" value="1"/>
</dbReference>
<evidence type="ECO:0000313" key="9">
    <source>
        <dbReference type="Proteomes" id="UP001074726"/>
    </source>
</evidence>
<dbReference type="PANTHER" id="PTHR43214:SF24">
    <property type="entry name" value="TRANSCRIPTIONAL REGULATORY PROTEIN NARL-RELATED"/>
    <property type="match status" value="1"/>
</dbReference>
<evidence type="ECO:0000256" key="3">
    <source>
        <dbReference type="ARBA" id="ARBA00023125"/>
    </source>
</evidence>
<reference evidence="8" key="1">
    <citation type="submission" date="2022-08" db="EMBL/GenBank/DDBJ databases">
        <title>Genome sequencing of Nocardioides sp. STR2.</title>
        <authorList>
            <person name="So Y."/>
        </authorList>
    </citation>
    <scope>NUCLEOTIDE SEQUENCE</scope>
    <source>
        <strain evidence="8">STR2</strain>
    </source>
</reference>
<feature type="domain" description="HTH luxR-type" evidence="6">
    <location>
        <begin position="161"/>
        <end position="226"/>
    </location>
</feature>
<dbReference type="Pfam" id="PF00196">
    <property type="entry name" value="GerE"/>
    <property type="match status" value="1"/>
</dbReference>
<dbReference type="PROSITE" id="PS50110">
    <property type="entry name" value="RESPONSE_REGULATORY"/>
    <property type="match status" value="1"/>
</dbReference>
<name>A0ABT4CIA7_9ACTN</name>
<dbReference type="PROSITE" id="PS50043">
    <property type="entry name" value="HTH_LUXR_2"/>
    <property type="match status" value="1"/>
</dbReference>
<keyword evidence="3" id="KW-0238">DNA-binding</keyword>
<sequence>MSESDAAGHHAGPVRVFLVDDQQMVRAGFRMLVDSQDDMEVVGEAGDGGEALERLAVTAADVVLMDVRMPRVDGVEATSRLLARAAPPRVIVLTTFDLDEYAFAAIRAGASAFLLKDAAPPDLLGAIRAVMAGDAVVAPSTTRRLLDHFAALPDPAAPATYDDRLAQLTEREVEVLTLIARGLTNTEIAEHLVVAETTVKTHVGRVLAKTGSRDRVQLVVLGYETGLVSP</sequence>
<dbReference type="PROSITE" id="PS00622">
    <property type="entry name" value="HTH_LUXR_1"/>
    <property type="match status" value="1"/>
</dbReference>
<comment type="caution">
    <text evidence="8">The sequence shown here is derived from an EMBL/GenBank/DDBJ whole genome shotgun (WGS) entry which is preliminary data.</text>
</comment>
<evidence type="ECO:0000259" key="6">
    <source>
        <dbReference type="PROSITE" id="PS50043"/>
    </source>
</evidence>